<name>E1GY72_9BACT</name>
<evidence type="ECO:0000256" key="5">
    <source>
        <dbReference type="ARBA" id="ARBA00022801"/>
    </source>
</evidence>
<feature type="domain" description="Peptidase M16 N-terminal" evidence="9">
    <location>
        <begin position="60"/>
        <end position="192"/>
    </location>
</feature>
<keyword evidence="5 11" id="KW-0378">Hydrolase</keyword>
<keyword evidence="4" id="KW-0479">Metal-binding</keyword>
<proteinExistence type="inferred from homology"/>
<evidence type="ECO:0000259" key="10">
    <source>
        <dbReference type="Pfam" id="PF05193"/>
    </source>
</evidence>
<dbReference type="GO" id="GO:0004222">
    <property type="term" value="F:metalloendopeptidase activity"/>
    <property type="evidence" value="ECO:0007669"/>
    <property type="project" value="InterPro"/>
</dbReference>
<dbReference type="Pfam" id="PF00675">
    <property type="entry name" value="Peptidase_M16"/>
    <property type="match status" value="1"/>
</dbReference>
<evidence type="ECO:0000256" key="4">
    <source>
        <dbReference type="ARBA" id="ARBA00022723"/>
    </source>
</evidence>
<comment type="caution">
    <text evidence="11">The sequence shown here is derived from an EMBL/GenBank/DDBJ whole genome shotgun (WGS) entry which is preliminary data.</text>
</comment>
<feature type="domain" description="Peptidase M16 C-terminal" evidence="10">
    <location>
        <begin position="208"/>
        <end position="394"/>
    </location>
</feature>
<evidence type="ECO:0000256" key="1">
    <source>
        <dbReference type="ARBA" id="ARBA00001947"/>
    </source>
</evidence>
<dbReference type="RefSeq" id="WP_008450928.1">
    <property type="nucleotide sequence ID" value="NZ_ADFQ01000102.1"/>
</dbReference>
<evidence type="ECO:0000256" key="7">
    <source>
        <dbReference type="ARBA" id="ARBA00023049"/>
    </source>
</evidence>
<dbReference type="Proteomes" id="UP000016016">
    <property type="component" value="Unassembled WGS sequence"/>
</dbReference>
<protein>
    <submittedName>
        <fullName evidence="11">Peptidase M16 inactive domain protein</fullName>
        <ecNumber evidence="11">3.4.24.-</ecNumber>
    </submittedName>
</protein>
<dbReference type="Pfam" id="PF05193">
    <property type="entry name" value="Peptidase_M16_C"/>
    <property type="match status" value="2"/>
</dbReference>
<dbReference type="GO" id="GO:0006508">
    <property type="term" value="P:proteolysis"/>
    <property type="evidence" value="ECO:0007669"/>
    <property type="project" value="UniProtKB-KW"/>
</dbReference>
<evidence type="ECO:0000313" key="11">
    <source>
        <dbReference type="EMBL" id="EFN90378.1"/>
    </source>
</evidence>
<dbReference type="PANTHER" id="PTHR43690">
    <property type="entry name" value="NARDILYSIN"/>
    <property type="match status" value="1"/>
</dbReference>
<dbReference type="PANTHER" id="PTHR43690:SF17">
    <property type="entry name" value="PROTEIN YHJJ"/>
    <property type="match status" value="1"/>
</dbReference>
<evidence type="ECO:0000256" key="6">
    <source>
        <dbReference type="ARBA" id="ARBA00022833"/>
    </source>
</evidence>
<comment type="cofactor">
    <cofactor evidence="1">
        <name>Zn(2+)</name>
        <dbReference type="ChEBI" id="CHEBI:29105"/>
    </cofactor>
</comment>
<keyword evidence="3" id="KW-0645">Protease</keyword>
<evidence type="ECO:0000313" key="12">
    <source>
        <dbReference type="Proteomes" id="UP000016016"/>
    </source>
</evidence>
<dbReference type="InterPro" id="IPR011765">
    <property type="entry name" value="Pept_M16_N"/>
</dbReference>
<evidence type="ECO:0000259" key="9">
    <source>
        <dbReference type="Pfam" id="PF00675"/>
    </source>
</evidence>
<organism evidence="11 12">
    <name type="scientific">Prevotella amnii CRIS 21A-A</name>
    <dbReference type="NCBI Taxonomy" id="679191"/>
    <lineage>
        <taxon>Bacteria</taxon>
        <taxon>Pseudomonadati</taxon>
        <taxon>Bacteroidota</taxon>
        <taxon>Bacteroidia</taxon>
        <taxon>Bacteroidales</taxon>
        <taxon>Prevotellaceae</taxon>
        <taxon>Prevotella</taxon>
    </lineage>
</organism>
<dbReference type="PROSITE" id="PS00143">
    <property type="entry name" value="INSULINASE"/>
    <property type="match status" value="1"/>
</dbReference>
<dbReference type="eggNOG" id="COG0612">
    <property type="taxonomic scope" value="Bacteria"/>
</dbReference>
<feature type="domain" description="Peptidase M16 C-terminal" evidence="10">
    <location>
        <begin position="691"/>
        <end position="869"/>
    </location>
</feature>
<dbReference type="InterPro" id="IPR007863">
    <property type="entry name" value="Peptidase_M16_C"/>
</dbReference>
<dbReference type="EC" id="3.4.24.-" evidence="11"/>
<dbReference type="InterPro" id="IPR001431">
    <property type="entry name" value="Pept_M16_Zn_BS"/>
</dbReference>
<dbReference type="Gene3D" id="3.30.830.10">
    <property type="entry name" value="Metalloenzyme, LuxS/M16 peptidase-like"/>
    <property type="match status" value="4"/>
</dbReference>
<dbReference type="InterPro" id="IPR050626">
    <property type="entry name" value="Peptidase_M16"/>
</dbReference>
<dbReference type="AlphaFoldDB" id="E1GY72"/>
<dbReference type="InterPro" id="IPR011249">
    <property type="entry name" value="Metalloenz_LuxS/M16"/>
</dbReference>
<comment type="similarity">
    <text evidence="2 8">Belongs to the peptidase M16 family.</text>
</comment>
<dbReference type="GO" id="GO:0046872">
    <property type="term" value="F:metal ion binding"/>
    <property type="evidence" value="ECO:0007669"/>
    <property type="project" value="UniProtKB-KW"/>
</dbReference>
<dbReference type="SUPFAM" id="SSF63411">
    <property type="entry name" value="LuxS/MPP-like metallohydrolase"/>
    <property type="match status" value="4"/>
</dbReference>
<gene>
    <name evidence="11" type="ORF">HMPREF9018_0026</name>
</gene>
<sequence>MIKFFLALFFSTLLPLSVSSQKVEADKSYRIGKLSNGLTYYLKYNAKEKGLAEFFIAQRVGSILEEPRQRGLAHFLEHMAFNGTKHFQGNGKSLGIVPWCETIGVKFGANLNAYTSVDQTVYNISAVPIMREGIIDSTLLILHDWSHFLLLEDNEIDKERGVIHEEWRTRRAGMAIQRMMERVMPTIYKGTKYEDCLPIGSMDIIDNFPYKDLRDYYLKWYRPDLQAIIIVGDIDVDKMEQKIHNVFSDIQKPENPAKRIYYPVPDNKKMIVAIDKDSEQPIMLVTLYMKQESTPDSEKDLILTQRKKYLSSLIIKMLNNRLSDIRKQYKPPFHSASVNDGSFFISKTKDAFSVSFGCLQENVKGSFDAVIGEVERARQNGFTMSELQRAKTTLLKSVEHRYAERKEQRNRTFVKKALQNFLDNDPIMSIEYYYKLIQTFNAQITLSEVNKEVAELISNKNQVLTIYAPLKKDFPIADKETFEKYVLDAQSRRYKPYKEKPLHEKLISFLPKKGKIIKEIDWDKFGVKKLILSNGVEVYIKKTSFANDDISMRFYGEGGTSLYPDSDAINFPMLSSAIVNAGVANFDKVKLDRILNGKNVRVSPNVGVETQAINGRSSVNDFETMMQLTYLYFTSPRKDLKQFRSSIETMRSFLKNREANPQVAYNDSVSAILYGNNPRVQPMKRKDLDRISYSRIWKIYTERFSDASAFKMVLVGNVSMEKLRPLLCKYIATLPSKWEHSVAKDSYPQVRNVNETHIFMKKMNTPSALVNIFYTFNEPFNVRTDVALDVLKRVLTIAYTDSVREEKGGTYGVRVQSRLDNNSKPRGLLKISFRTDPKKYEMLIPIIYKQIENIAKKGPLKESLSKVKAYLIKAYNQSIQTNDYWDYVIYNRLRHNIDFFTDYKKIVNNITLQDIQLIAKDILKSDRRIEITMISE</sequence>
<evidence type="ECO:0000256" key="8">
    <source>
        <dbReference type="RuleBase" id="RU004447"/>
    </source>
</evidence>
<accession>E1GY72</accession>
<evidence type="ECO:0000256" key="2">
    <source>
        <dbReference type="ARBA" id="ARBA00007261"/>
    </source>
</evidence>
<reference evidence="11 12" key="1">
    <citation type="submission" date="2010-09" db="EMBL/GenBank/DDBJ databases">
        <authorList>
            <person name="Harkins D.M."/>
            <person name="Madupu R."/>
            <person name="Durkin A.S."/>
            <person name="Torralba M."/>
            <person name="Methe B."/>
            <person name="Sutton G.G."/>
            <person name="Nelson K.E."/>
        </authorList>
    </citation>
    <scope>NUCLEOTIDE SEQUENCE [LARGE SCALE GENOMIC DNA]</scope>
    <source>
        <strain evidence="11 12">CRIS 21A-A</strain>
    </source>
</reference>
<dbReference type="EMBL" id="ADFQ01000102">
    <property type="protein sequence ID" value="EFN90378.1"/>
    <property type="molecule type" value="Genomic_DNA"/>
</dbReference>
<keyword evidence="6" id="KW-0862">Zinc</keyword>
<keyword evidence="7" id="KW-0482">Metalloprotease</keyword>
<evidence type="ECO:0000256" key="3">
    <source>
        <dbReference type="ARBA" id="ARBA00022670"/>
    </source>
</evidence>